<keyword evidence="2" id="KW-1003">Cell membrane</keyword>
<reference evidence="8" key="1">
    <citation type="submission" date="2021-02" db="EMBL/GenBank/DDBJ databases">
        <authorList>
            <person name="Vanwijnsberghe S."/>
        </authorList>
    </citation>
    <scope>NUCLEOTIDE SEQUENCE</scope>
    <source>
        <strain evidence="8">R-70211</strain>
    </source>
</reference>
<feature type="transmembrane region" description="Helical" evidence="6">
    <location>
        <begin position="70"/>
        <end position="91"/>
    </location>
</feature>
<dbReference type="RefSeq" id="WP_201080608.1">
    <property type="nucleotide sequence ID" value="NZ_CAJNAS010000023.1"/>
</dbReference>
<evidence type="ECO:0000313" key="8">
    <source>
        <dbReference type="EMBL" id="CAE6950616.1"/>
    </source>
</evidence>
<keyword evidence="5 6" id="KW-0472">Membrane</keyword>
<dbReference type="EMBL" id="CAJNAS010000023">
    <property type="protein sequence ID" value="CAE6950616.1"/>
    <property type="molecule type" value="Genomic_DNA"/>
</dbReference>
<evidence type="ECO:0000259" key="7">
    <source>
        <dbReference type="PROSITE" id="PS50850"/>
    </source>
</evidence>
<feature type="transmembrane region" description="Helical" evidence="6">
    <location>
        <begin position="302"/>
        <end position="320"/>
    </location>
</feature>
<dbReference type="PANTHER" id="PTHR43124">
    <property type="entry name" value="PURINE EFFLUX PUMP PBUE"/>
    <property type="match status" value="1"/>
</dbReference>
<dbReference type="Pfam" id="PF07690">
    <property type="entry name" value="MFS_1"/>
    <property type="match status" value="1"/>
</dbReference>
<keyword evidence="9" id="KW-1185">Reference proteome</keyword>
<comment type="subcellular location">
    <subcellularLocation>
        <location evidence="1">Cell membrane</location>
        <topology evidence="1">Multi-pass membrane protein</topology>
    </subcellularLocation>
</comment>
<feature type="transmembrane region" description="Helical" evidence="6">
    <location>
        <begin position="103"/>
        <end position="120"/>
    </location>
</feature>
<name>A0A9N8N4D6_9BURK</name>
<dbReference type="InterPro" id="IPR050189">
    <property type="entry name" value="MFS_Efflux_Transporters"/>
</dbReference>
<evidence type="ECO:0000256" key="4">
    <source>
        <dbReference type="ARBA" id="ARBA00022989"/>
    </source>
</evidence>
<feature type="transmembrane region" description="Helical" evidence="6">
    <location>
        <begin position="359"/>
        <end position="385"/>
    </location>
</feature>
<dbReference type="Proteomes" id="UP000675121">
    <property type="component" value="Unassembled WGS sequence"/>
</dbReference>
<dbReference type="InterPro" id="IPR036259">
    <property type="entry name" value="MFS_trans_sf"/>
</dbReference>
<evidence type="ECO:0000256" key="3">
    <source>
        <dbReference type="ARBA" id="ARBA00022692"/>
    </source>
</evidence>
<protein>
    <recommendedName>
        <fullName evidence="7">Major facilitator superfamily (MFS) profile domain-containing protein</fullName>
    </recommendedName>
</protein>
<accession>A0A9N8N4D6</accession>
<dbReference type="InterPro" id="IPR011701">
    <property type="entry name" value="MFS"/>
</dbReference>
<feature type="transmembrane region" description="Helical" evidence="6">
    <location>
        <begin position="277"/>
        <end position="295"/>
    </location>
</feature>
<feature type="transmembrane region" description="Helical" evidence="6">
    <location>
        <begin position="160"/>
        <end position="178"/>
    </location>
</feature>
<dbReference type="GO" id="GO:0022857">
    <property type="term" value="F:transmembrane transporter activity"/>
    <property type="evidence" value="ECO:0007669"/>
    <property type="project" value="InterPro"/>
</dbReference>
<keyword evidence="4 6" id="KW-1133">Transmembrane helix</keyword>
<organism evidence="8 9">
    <name type="scientific">Paraburkholderia domus</name>
    <dbReference type="NCBI Taxonomy" id="2793075"/>
    <lineage>
        <taxon>Bacteria</taxon>
        <taxon>Pseudomonadati</taxon>
        <taxon>Pseudomonadota</taxon>
        <taxon>Betaproteobacteria</taxon>
        <taxon>Burkholderiales</taxon>
        <taxon>Burkholderiaceae</taxon>
        <taxon>Paraburkholderia</taxon>
    </lineage>
</organism>
<feature type="transmembrane region" description="Helical" evidence="6">
    <location>
        <begin position="190"/>
        <end position="209"/>
    </location>
</feature>
<feature type="transmembrane region" description="Helical" evidence="6">
    <location>
        <begin position="397"/>
        <end position="419"/>
    </location>
</feature>
<feature type="transmembrane region" description="Helical" evidence="6">
    <location>
        <begin position="236"/>
        <end position="257"/>
    </location>
</feature>
<evidence type="ECO:0000256" key="5">
    <source>
        <dbReference type="ARBA" id="ARBA00023136"/>
    </source>
</evidence>
<feature type="domain" description="Major facilitator superfamily (MFS) profile" evidence="7">
    <location>
        <begin position="35"/>
        <end position="424"/>
    </location>
</feature>
<evidence type="ECO:0000256" key="6">
    <source>
        <dbReference type="SAM" id="Phobius"/>
    </source>
</evidence>
<comment type="caution">
    <text evidence="8">The sequence shown here is derived from an EMBL/GenBank/DDBJ whole genome shotgun (WGS) entry which is preliminary data.</text>
</comment>
<dbReference type="PANTHER" id="PTHR43124:SF3">
    <property type="entry name" value="CHLORAMPHENICOL EFFLUX PUMP RV0191"/>
    <property type="match status" value="1"/>
</dbReference>
<dbReference type="GO" id="GO:0005886">
    <property type="term" value="C:plasma membrane"/>
    <property type="evidence" value="ECO:0007669"/>
    <property type="project" value="UniProtKB-SubCell"/>
</dbReference>
<dbReference type="SUPFAM" id="SSF103473">
    <property type="entry name" value="MFS general substrate transporter"/>
    <property type="match status" value="1"/>
</dbReference>
<evidence type="ECO:0000256" key="1">
    <source>
        <dbReference type="ARBA" id="ARBA00004651"/>
    </source>
</evidence>
<evidence type="ECO:0000313" key="9">
    <source>
        <dbReference type="Proteomes" id="UP000675121"/>
    </source>
</evidence>
<gene>
    <name evidence="8" type="ORF">R70211_06242</name>
</gene>
<keyword evidence="3 6" id="KW-0812">Transmembrane</keyword>
<dbReference type="Gene3D" id="1.20.1250.20">
    <property type="entry name" value="MFS general substrate transporter like domains"/>
    <property type="match status" value="2"/>
</dbReference>
<feature type="transmembrane region" description="Helical" evidence="6">
    <location>
        <begin position="326"/>
        <end position="347"/>
    </location>
</feature>
<feature type="transmembrane region" description="Helical" evidence="6">
    <location>
        <begin position="126"/>
        <end position="148"/>
    </location>
</feature>
<dbReference type="AlphaFoldDB" id="A0A9N8N4D6"/>
<proteinExistence type="predicted"/>
<sequence length="430" mass="44937">MTASIIKGAAKMSDGVQQQLHEPRTDAAVSSIDYGLWALTFSYVLSQFFRSYIAVISTQLIGDFHFSPQMFGWFAGSFFLVFAIAQLPVGIMFDRYGVRGPTALLMGIGAACAGILSMTTSATVALVAQAGIGLGCAPIFMGLLNYVLHTGHGTRNVRAVTTASAVGMAGALLAAFPLSRATASFGWRPVMVTAALAMLCATLGVICFVRRRDAAAHEQSLAASQRAAGAAKRRTGFWTLMPACLALSVGSTFRTSWGGPYLADIYGFDVIARGNAMTVTSVIGIAASFCIPVVVRFCAPKLISLLWLVAGVLAALVLAVSPDGHWVVSVALICVLFSVGSIHPLVMSQARAIIAPRRLGLGLGLLNSLVFLGVALTSSCFGWIAGAAKQAHLSNSGIYSALFAVTVVPLAIGAVVYFFSPVVAAQKEEV</sequence>
<evidence type="ECO:0000256" key="2">
    <source>
        <dbReference type="ARBA" id="ARBA00022475"/>
    </source>
</evidence>
<dbReference type="PROSITE" id="PS50850">
    <property type="entry name" value="MFS"/>
    <property type="match status" value="1"/>
</dbReference>
<dbReference type="InterPro" id="IPR020846">
    <property type="entry name" value="MFS_dom"/>
</dbReference>